<dbReference type="PANTHER" id="PTHR46708">
    <property type="entry name" value="TENASCIN"/>
    <property type="match status" value="1"/>
</dbReference>
<feature type="domain" description="Fibronectin type-III" evidence="2">
    <location>
        <begin position="155"/>
        <end position="255"/>
    </location>
</feature>
<dbReference type="PANTHER" id="PTHR46708:SF2">
    <property type="entry name" value="FIBRONECTIN TYPE-III DOMAIN-CONTAINING PROTEIN"/>
    <property type="match status" value="1"/>
</dbReference>
<dbReference type="EMBL" id="JAIZAY010000014">
    <property type="protein sequence ID" value="KAJ8029711.1"/>
    <property type="molecule type" value="Genomic_DNA"/>
</dbReference>
<evidence type="ECO:0000313" key="4">
    <source>
        <dbReference type="Proteomes" id="UP001152320"/>
    </source>
</evidence>
<comment type="caution">
    <text evidence="3">The sequence shown here is derived from an EMBL/GenBank/DDBJ whole genome shotgun (WGS) entry which is preliminary data.</text>
</comment>
<dbReference type="InterPro" id="IPR050991">
    <property type="entry name" value="ECM_Regulatory_Proteins"/>
</dbReference>
<feature type="domain" description="Fibronectin type-III" evidence="2">
    <location>
        <begin position="47"/>
        <end position="154"/>
    </location>
</feature>
<organism evidence="3 4">
    <name type="scientific">Holothuria leucospilota</name>
    <name type="common">Black long sea cucumber</name>
    <name type="synonym">Mertensiothuria leucospilota</name>
    <dbReference type="NCBI Taxonomy" id="206669"/>
    <lineage>
        <taxon>Eukaryota</taxon>
        <taxon>Metazoa</taxon>
        <taxon>Echinodermata</taxon>
        <taxon>Eleutherozoa</taxon>
        <taxon>Echinozoa</taxon>
        <taxon>Holothuroidea</taxon>
        <taxon>Aspidochirotacea</taxon>
        <taxon>Aspidochirotida</taxon>
        <taxon>Holothuriidae</taxon>
        <taxon>Holothuria</taxon>
    </lineage>
</organism>
<sequence length="370" mass="41157">MKKYKIKNNLYYVTSLQTFLEFTGHIYGEDWSSFFVPCDDTPDVYNPVRNLTAHPNGIGQLNLTWKPPDLDSTLFAAFSYVVTYVLHRHDACLQHVDLSGEISVNDTEVVLTGLEDFAIYSISVIPRTKSVRQNVNITVEGLPVQIVQKTLPSAPSRSPNIMVDGESTTQTSLTFTWDPVSCEDLNGVFIQYTYSFHQTDSDVIIAEGSIREQSLRRITFKGLTACTNYTFNIRVDNDAFNGKYNTKYATTSLSIPGNETNLILKPGTNDTCADGNTCLIATWQKPGSSSCPVDYQMISLHQIDVDNCRDTSPELISSSDFGSDQLEHVFSRLNPNSLYRATLSLGNSMGSVATTRELRAPEGGKLLIFF</sequence>
<keyword evidence="4" id="KW-1185">Reference proteome</keyword>
<dbReference type="InterPro" id="IPR036116">
    <property type="entry name" value="FN3_sf"/>
</dbReference>
<proteinExistence type="predicted"/>
<reference evidence="3" key="1">
    <citation type="submission" date="2021-10" db="EMBL/GenBank/DDBJ databases">
        <title>Tropical sea cucumber genome reveals ecological adaptation and Cuvierian tubules defense mechanism.</title>
        <authorList>
            <person name="Chen T."/>
        </authorList>
    </citation>
    <scope>NUCLEOTIDE SEQUENCE</scope>
    <source>
        <strain evidence="3">Nanhai2018</strain>
        <tissue evidence="3">Muscle</tissue>
    </source>
</reference>
<evidence type="ECO:0000259" key="2">
    <source>
        <dbReference type="PROSITE" id="PS50853"/>
    </source>
</evidence>
<gene>
    <name evidence="3" type="ORF">HOLleu_29174</name>
</gene>
<dbReference type="Proteomes" id="UP001152320">
    <property type="component" value="Chromosome 14"/>
</dbReference>
<dbReference type="PROSITE" id="PS50853">
    <property type="entry name" value="FN3"/>
    <property type="match status" value="2"/>
</dbReference>
<evidence type="ECO:0000313" key="3">
    <source>
        <dbReference type="EMBL" id="KAJ8029711.1"/>
    </source>
</evidence>
<dbReference type="SMART" id="SM00060">
    <property type="entry name" value="FN3"/>
    <property type="match status" value="3"/>
</dbReference>
<dbReference type="InterPro" id="IPR003961">
    <property type="entry name" value="FN3_dom"/>
</dbReference>
<protein>
    <recommendedName>
        <fullName evidence="2">Fibronectin type-III domain-containing protein</fullName>
    </recommendedName>
</protein>
<dbReference type="Pfam" id="PF00041">
    <property type="entry name" value="fn3"/>
    <property type="match status" value="1"/>
</dbReference>
<dbReference type="CDD" id="cd00063">
    <property type="entry name" value="FN3"/>
    <property type="match status" value="2"/>
</dbReference>
<dbReference type="SUPFAM" id="SSF49265">
    <property type="entry name" value="Fibronectin type III"/>
    <property type="match status" value="1"/>
</dbReference>
<dbReference type="InterPro" id="IPR013783">
    <property type="entry name" value="Ig-like_fold"/>
</dbReference>
<accession>A0A9Q1BN44</accession>
<dbReference type="Gene3D" id="2.60.40.10">
    <property type="entry name" value="Immunoglobulins"/>
    <property type="match status" value="2"/>
</dbReference>
<dbReference type="AlphaFoldDB" id="A0A9Q1BN44"/>
<keyword evidence="1" id="KW-0677">Repeat</keyword>
<evidence type="ECO:0000256" key="1">
    <source>
        <dbReference type="ARBA" id="ARBA00022737"/>
    </source>
</evidence>
<name>A0A9Q1BN44_HOLLE</name>